<dbReference type="InterPro" id="IPR011010">
    <property type="entry name" value="DNA_brk_join_enz"/>
</dbReference>
<keyword evidence="2" id="KW-0229">DNA integration</keyword>
<dbReference type="GO" id="GO:0015074">
    <property type="term" value="P:DNA integration"/>
    <property type="evidence" value="ECO:0007669"/>
    <property type="project" value="UniProtKB-KW"/>
</dbReference>
<proteinExistence type="inferred from homology"/>
<dbReference type="Gene3D" id="1.10.443.10">
    <property type="entry name" value="Intergrase catalytic core"/>
    <property type="match status" value="1"/>
</dbReference>
<evidence type="ECO:0000259" key="7">
    <source>
        <dbReference type="PROSITE" id="PS51900"/>
    </source>
</evidence>
<dbReference type="PANTHER" id="PTHR30349:SF64">
    <property type="entry name" value="PROPHAGE INTEGRASE INTD-RELATED"/>
    <property type="match status" value="1"/>
</dbReference>
<keyword evidence="4" id="KW-0233">DNA recombination</keyword>
<organism evidence="8 9">
    <name type="scientific">Vibrio aestuarianus</name>
    <dbReference type="NCBI Taxonomy" id="28171"/>
    <lineage>
        <taxon>Bacteria</taxon>
        <taxon>Pseudomonadati</taxon>
        <taxon>Pseudomonadota</taxon>
        <taxon>Gammaproteobacteria</taxon>
        <taxon>Vibrionales</taxon>
        <taxon>Vibrionaceae</taxon>
        <taxon>Vibrio</taxon>
    </lineage>
</organism>
<feature type="domain" description="Tyr recombinase" evidence="6">
    <location>
        <begin position="138"/>
        <end position="309"/>
    </location>
</feature>
<feature type="domain" description="Core-binding (CB)" evidence="7">
    <location>
        <begin position="42"/>
        <end position="117"/>
    </location>
</feature>
<evidence type="ECO:0000256" key="2">
    <source>
        <dbReference type="ARBA" id="ARBA00022908"/>
    </source>
</evidence>
<evidence type="ECO:0000313" key="9">
    <source>
        <dbReference type="Proteomes" id="UP001239257"/>
    </source>
</evidence>
<evidence type="ECO:0000256" key="3">
    <source>
        <dbReference type="ARBA" id="ARBA00023125"/>
    </source>
</evidence>
<dbReference type="InterPro" id="IPR013762">
    <property type="entry name" value="Integrase-like_cat_sf"/>
</dbReference>
<dbReference type="InterPro" id="IPR010998">
    <property type="entry name" value="Integrase_recombinase_N"/>
</dbReference>
<sequence length="318" mass="36243">MLDGSRISKSFKTKKEAEKFSAMLLVDDSFALSLTNTLPNTFLFSDAVEHYLAKFTGKDPSKRQRMSFWLKKFADKPVGKITRIQVRKELNILSDTLKPATINRYKACLGALYRFLLVEYDIEHNPTKGIPNLAENNGRSRFLSNSEISSLLSACSYSSWERLHLLVLMAITTGARRSELLHLTWQDIDLKRKQAKLEQTKNGEKRLLVLTNEVVESLIKFRKNEGFLFPHPQDNSSPFINFDKHWFSALNKASIKDFRFHDLRHTCASLLASQGASLLAISEVLGHKSITMTKRYAHLCVDQKAQLIERVLGKVSHG</sequence>
<dbReference type="EMBL" id="CP118709">
    <property type="protein sequence ID" value="WGK81039.1"/>
    <property type="molecule type" value="Genomic_DNA"/>
</dbReference>
<dbReference type="PANTHER" id="PTHR30349">
    <property type="entry name" value="PHAGE INTEGRASE-RELATED"/>
    <property type="match status" value="1"/>
</dbReference>
<accession>A0AAX3U2D4</accession>
<dbReference type="RefSeq" id="WP_301064275.1">
    <property type="nucleotide sequence ID" value="NZ_CP118709.1"/>
</dbReference>
<gene>
    <name evidence="8" type="ORF">PYE51_10425</name>
</gene>
<dbReference type="InterPro" id="IPR002104">
    <property type="entry name" value="Integrase_catalytic"/>
</dbReference>
<dbReference type="CDD" id="cd00796">
    <property type="entry name" value="INT_Rci_Hp1_C"/>
    <property type="match status" value="1"/>
</dbReference>
<reference evidence="8" key="1">
    <citation type="submission" date="2022-02" db="EMBL/GenBank/DDBJ databases">
        <title>Emergence and expansion in Europe of a Vibrio aestuarianus clonal complex pathogenic for oysters.</title>
        <authorList>
            <person name="Mesnil A."/>
            <person name="Travers M.-A."/>
        </authorList>
    </citation>
    <scope>NUCLEOTIDE SEQUENCE</scope>
    <source>
        <strain evidence="8">U29</strain>
    </source>
</reference>
<evidence type="ECO:0000256" key="1">
    <source>
        <dbReference type="ARBA" id="ARBA00008857"/>
    </source>
</evidence>
<dbReference type="Pfam" id="PF00589">
    <property type="entry name" value="Phage_integrase"/>
    <property type="match status" value="1"/>
</dbReference>
<dbReference type="GO" id="GO:0003677">
    <property type="term" value="F:DNA binding"/>
    <property type="evidence" value="ECO:0007669"/>
    <property type="project" value="UniProtKB-UniRule"/>
</dbReference>
<dbReference type="SUPFAM" id="SSF56349">
    <property type="entry name" value="DNA breaking-rejoining enzymes"/>
    <property type="match status" value="1"/>
</dbReference>
<comment type="similarity">
    <text evidence="1">Belongs to the 'phage' integrase family.</text>
</comment>
<evidence type="ECO:0000259" key="6">
    <source>
        <dbReference type="PROSITE" id="PS51898"/>
    </source>
</evidence>
<dbReference type="InterPro" id="IPR050090">
    <property type="entry name" value="Tyrosine_recombinase_XerCD"/>
</dbReference>
<dbReference type="Proteomes" id="UP001239257">
    <property type="component" value="Chromosome 1"/>
</dbReference>
<dbReference type="PROSITE" id="PS51900">
    <property type="entry name" value="CB"/>
    <property type="match status" value="1"/>
</dbReference>
<dbReference type="Gene3D" id="1.10.150.130">
    <property type="match status" value="1"/>
</dbReference>
<evidence type="ECO:0000256" key="5">
    <source>
        <dbReference type="PROSITE-ProRule" id="PRU01248"/>
    </source>
</evidence>
<dbReference type="InterPro" id="IPR044068">
    <property type="entry name" value="CB"/>
</dbReference>
<dbReference type="PROSITE" id="PS51898">
    <property type="entry name" value="TYR_RECOMBINASE"/>
    <property type="match status" value="1"/>
</dbReference>
<evidence type="ECO:0000256" key="4">
    <source>
        <dbReference type="ARBA" id="ARBA00023172"/>
    </source>
</evidence>
<protein>
    <submittedName>
        <fullName evidence="8">Site-specific integrase</fullName>
    </submittedName>
</protein>
<evidence type="ECO:0000313" key="8">
    <source>
        <dbReference type="EMBL" id="WGK81039.1"/>
    </source>
</evidence>
<name>A0AAX3U2D4_9VIBR</name>
<dbReference type="AlphaFoldDB" id="A0AAX3U2D4"/>
<dbReference type="GO" id="GO:0006310">
    <property type="term" value="P:DNA recombination"/>
    <property type="evidence" value="ECO:0007669"/>
    <property type="project" value="UniProtKB-KW"/>
</dbReference>
<keyword evidence="3 5" id="KW-0238">DNA-binding</keyword>